<dbReference type="InterPro" id="IPR036259">
    <property type="entry name" value="MFS_trans_sf"/>
</dbReference>
<evidence type="ECO:0000256" key="6">
    <source>
        <dbReference type="SAM" id="Phobius"/>
    </source>
</evidence>
<feature type="transmembrane region" description="Helical" evidence="6">
    <location>
        <begin position="304"/>
        <end position="328"/>
    </location>
</feature>
<dbReference type="InterPro" id="IPR011701">
    <property type="entry name" value="MFS"/>
</dbReference>
<evidence type="ECO:0000256" key="4">
    <source>
        <dbReference type="ARBA" id="ARBA00022989"/>
    </source>
</evidence>
<feature type="transmembrane region" description="Helical" evidence="6">
    <location>
        <begin position="48"/>
        <end position="68"/>
    </location>
</feature>
<comment type="subcellular location">
    <subcellularLocation>
        <location evidence="1">Cell membrane</location>
        <topology evidence="1">Multi-pass membrane protein</topology>
    </subcellularLocation>
</comment>
<evidence type="ECO:0000259" key="7">
    <source>
        <dbReference type="PROSITE" id="PS50850"/>
    </source>
</evidence>
<dbReference type="EMBL" id="UOED01000070">
    <property type="protein sequence ID" value="VAV91883.1"/>
    <property type="molecule type" value="Genomic_DNA"/>
</dbReference>
<evidence type="ECO:0000256" key="3">
    <source>
        <dbReference type="ARBA" id="ARBA00022692"/>
    </source>
</evidence>
<name>A0A3B0S680_9ZZZZ</name>
<dbReference type="InterPro" id="IPR020846">
    <property type="entry name" value="MFS_dom"/>
</dbReference>
<dbReference type="GO" id="GO:0005886">
    <property type="term" value="C:plasma membrane"/>
    <property type="evidence" value="ECO:0007669"/>
    <property type="project" value="UniProtKB-SubCell"/>
</dbReference>
<dbReference type="PROSITE" id="PS50850">
    <property type="entry name" value="MFS"/>
    <property type="match status" value="1"/>
</dbReference>
<keyword evidence="5 6" id="KW-0472">Membrane</keyword>
<evidence type="ECO:0000256" key="1">
    <source>
        <dbReference type="ARBA" id="ARBA00004651"/>
    </source>
</evidence>
<dbReference type="InterPro" id="IPR050189">
    <property type="entry name" value="MFS_Efflux_Transporters"/>
</dbReference>
<evidence type="ECO:0000313" key="8">
    <source>
        <dbReference type="EMBL" id="VAV91883.1"/>
    </source>
</evidence>
<dbReference type="GO" id="GO:0022857">
    <property type="term" value="F:transmembrane transporter activity"/>
    <property type="evidence" value="ECO:0007669"/>
    <property type="project" value="InterPro"/>
</dbReference>
<feature type="domain" description="Major facilitator superfamily (MFS) profile" evidence="7">
    <location>
        <begin position="10"/>
        <end position="391"/>
    </location>
</feature>
<evidence type="ECO:0000256" key="2">
    <source>
        <dbReference type="ARBA" id="ARBA00022475"/>
    </source>
</evidence>
<reference evidence="8" key="1">
    <citation type="submission" date="2018-06" db="EMBL/GenBank/DDBJ databases">
        <authorList>
            <person name="Zhirakovskaya E."/>
        </authorList>
    </citation>
    <scope>NUCLEOTIDE SEQUENCE</scope>
</reference>
<dbReference type="PANTHER" id="PTHR43124">
    <property type="entry name" value="PURINE EFFLUX PUMP PBUE"/>
    <property type="match status" value="1"/>
</dbReference>
<feature type="transmembrane region" description="Helical" evidence="6">
    <location>
        <begin position="280"/>
        <end position="298"/>
    </location>
</feature>
<feature type="transmembrane region" description="Helical" evidence="6">
    <location>
        <begin position="162"/>
        <end position="182"/>
    </location>
</feature>
<feature type="transmembrane region" description="Helical" evidence="6">
    <location>
        <begin position="104"/>
        <end position="122"/>
    </location>
</feature>
<feature type="transmembrane region" description="Helical" evidence="6">
    <location>
        <begin position="213"/>
        <end position="235"/>
    </location>
</feature>
<dbReference type="PANTHER" id="PTHR43124:SF3">
    <property type="entry name" value="CHLORAMPHENICOL EFFLUX PUMP RV0191"/>
    <property type="match status" value="1"/>
</dbReference>
<keyword evidence="3 6" id="KW-0812">Transmembrane</keyword>
<evidence type="ECO:0000256" key="5">
    <source>
        <dbReference type="ARBA" id="ARBA00023136"/>
    </source>
</evidence>
<keyword evidence="4 6" id="KW-1133">Transmembrane helix</keyword>
<organism evidence="8">
    <name type="scientific">hydrothermal vent metagenome</name>
    <dbReference type="NCBI Taxonomy" id="652676"/>
    <lineage>
        <taxon>unclassified sequences</taxon>
        <taxon>metagenomes</taxon>
        <taxon>ecological metagenomes</taxon>
    </lineage>
</organism>
<feature type="transmembrane region" description="Helical" evidence="6">
    <location>
        <begin position="75"/>
        <end position="98"/>
    </location>
</feature>
<feature type="transmembrane region" description="Helical" evidence="6">
    <location>
        <begin position="134"/>
        <end position="156"/>
    </location>
</feature>
<dbReference type="SUPFAM" id="SSF103473">
    <property type="entry name" value="MFS general substrate transporter"/>
    <property type="match status" value="1"/>
</dbReference>
<dbReference type="Pfam" id="PF07690">
    <property type="entry name" value="MFS_1"/>
    <property type="match status" value="1"/>
</dbReference>
<gene>
    <name evidence="8" type="ORF">MNBD_ALPHA02-372</name>
</gene>
<feature type="transmembrane region" description="Helical" evidence="6">
    <location>
        <begin position="364"/>
        <end position="383"/>
    </location>
</feature>
<proteinExistence type="predicted"/>
<dbReference type="AlphaFoldDB" id="A0A3B0S680"/>
<accession>A0A3B0S680</accession>
<keyword evidence="2" id="KW-1003">Cell membrane</keyword>
<dbReference type="Gene3D" id="1.20.1720.10">
    <property type="entry name" value="Multidrug resistance protein D"/>
    <property type="match status" value="1"/>
</dbReference>
<feature type="transmembrane region" description="Helical" evidence="6">
    <location>
        <begin position="247"/>
        <end position="268"/>
    </location>
</feature>
<sequence>MENAFAKILACVLIVSGTVVGLAGIDLVLPSIPALPDIFHTGIGEVQLVLAAYVGGASIGFLTFGVLASRMDRRILFLWSLAAFSVLSFLCIMTDNIWQLIGLRFLQGAVSSAPAVIAPGMIRQLFSKIAAVRVISLLGSIESLVPALAPILGVWLSGQFGWTASFLVTGFSALVICIILVVRPRILPGHAARHSRDLGGYMKLLANKTFMRYGLSHACVLGGLLIFVFSLPVVIVETMGGTIEDFIYIQVCGVASFIITSNVAGTAVRHYGFETVIKTGTIMAVGSSLFVVGYALWGGNDPHILIPAFIPLNAGLGLRGGSGFMKALEAADHDDARGSALIILWVTAIAALGTAALAPFISAGLMVLALGVSLVILPAWILLKTIPPLVD</sequence>
<feature type="transmembrane region" description="Helical" evidence="6">
    <location>
        <begin position="340"/>
        <end position="358"/>
    </location>
</feature>
<protein>
    <recommendedName>
        <fullName evidence="7">Major facilitator superfamily (MFS) profile domain-containing protein</fullName>
    </recommendedName>
</protein>